<evidence type="ECO:0000313" key="3">
    <source>
        <dbReference type="Proteomes" id="UP000030645"/>
    </source>
</evidence>
<evidence type="ECO:0000256" key="1">
    <source>
        <dbReference type="SAM" id="MobiDB-lite"/>
    </source>
</evidence>
<dbReference type="Proteomes" id="UP000030645">
    <property type="component" value="Unassembled WGS sequence"/>
</dbReference>
<proteinExistence type="predicted"/>
<organism evidence="2 3">
    <name type="scientific">Morus notabilis</name>
    <dbReference type="NCBI Taxonomy" id="981085"/>
    <lineage>
        <taxon>Eukaryota</taxon>
        <taxon>Viridiplantae</taxon>
        <taxon>Streptophyta</taxon>
        <taxon>Embryophyta</taxon>
        <taxon>Tracheophyta</taxon>
        <taxon>Spermatophyta</taxon>
        <taxon>Magnoliopsida</taxon>
        <taxon>eudicotyledons</taxon>
        <taxon>Gunneridae</taxon>
        <taxon>Pentapetalae</taxon>
        <taxon>rosids</taxon>
        <taxon>fabids</taxon>
        <taxon>Rosales</taxon>
        <taxon>Moraceae</taxon>
        <taxon>Moreae</taxon>
        <taxon>Morus</taxon>
    </lineage>
</organism>
<protein>
    <submittedName>
        <fullName evidence="2">Uncharacterized protein</fullName>
    </submittedName>
</protein>
<gene>
    <name evidence="2" type="ORF">L484_017904</name>
</gene>
<sequence>MTDSRRRLAGTGSPGVGTDTANKDMGWLTAAGSGTTSFLREFELDSLFENADLAHCQSIDLVTLFD</sequence>
<feature type="region of interest" description="Disordered" evidence="1">
    <location>
        <begin position="1"/>
        <end position="24"/>
    </location>
</feature>
<evidence type="ECO:0000313" key="2">
    <source>
        <dbReference type="EMBL" id="EXB76903.1"/>
    </source>
</evidence>
<accession>W9RXX6</accession>
<dbReference type="AlphaFoldDB" id="W9RXX6"/>
<dbReference type="EMBL" id="KE344738">
    <property type="protein sequence ID" value="EXB76903.1"/>
    <property type="molecule type" value="Genomic_DNA"/>
</dbReference>
<reference evidence="3" key="1">
    <citation type="submission" date="2013-01" db="EMBL/GenBank/DDBJ databases">
        <title>Draft Genome Sequence of a Mulberry Tree, Morus notabilis C.K. Schneid.</title>
        <authorList>
            <person name="He N."/>
            <person name="Zhao S."/>
        </authorList>
    </citation>
    <scope>NUCLEOTIDE SEQUENCE</scope>
</reference>
<keyword evidence="3" id="KW-1185">Reference proteome</keyword>
<name>W9RXX6_9ROSA</name>